<keyword evidence="1" id="KW-1015">Disulfide bond</keyword>
<dbReference type="InterPro" id="IPR013783">
    <property type="entry name" value="Ig-like_fold"/>
</dbReference>
<keyword evidence="2" id="KW-1133">Transmembrane helix</keyword>
<organism evidence="4 5">
    <name type="scientific">Pelobates cultripes</name>
    <name type="common">Western spadefoot toad</name>
    <dbReference type="NCBI Taxonomy" id="61616"/>
    <lineage>
        <taxon>Eukaryota</taxon>
        <taxon>Metazoa</taxon>
        <taxon>Chordata</taxon>
        <taxon>Craniata</taxon>
        <taxon>Vertebrata</taxon>
        <taxon>Euteleostomi</taxon>
        <taxon>Amphibia</taxon>
        <taxon>Batrachia</taxon>
        <taxon>Anura</taxon>
        <taxon>Pelobatoidea</taxon>
        <taxon>Pelobatidae</taxon>
        <taxon>Pelobates</taxon>
    </lineage>
</organism>
<dbReference type="AlphaFoldDB" id="A0AAD1T3M4"/>
<evidence type="ECO:0000256" key="2">
    <source>
        <dbReference type="SAM" id="Phobius"/>
    </source>
</evidence>
<dbReference type="PANTHER" id="PTHR46484">
    <property type="entry name" value="SI:CH211-171H4.5-RELATED"/>
    <property type="match status" value="1"/>
</dbReference>
<protein>
    <submittedName>
        <fullName evidence="4">B-cell receptor CD22-like isoform X1</fullName>
    </submittedName>
</protein>
<accession>A0AAD1T3M4</accession>
<feature type="domain" description="Ig-like" evidence="3">
    <location>
        <begin position="265"/>
        <end position="354"/>
    </location>
</feature>
<feature type="transmembrane region" description="Helical" evidence="2">
    <location>
        <begin position="362"/>
        <end position="385"/>
    </location>
</feature>
<dbReference type="PANTHER" id="PTHR46484:SF1">
    <property type="entry name" value="SCHWANN CELL MYELIN PROTEIN-RELATED"/>
    <property type="match status" value="1"/>
</dbReference>
<reference evidence="4" key="1">
    <citation type="submission" date="2022-03" db="EMBL/GenBank/DDBJ databases">
        <authorList>
            <person name="Alioto T."/>
            <person name="Alioto T."/>
            <person name="Gomez Garrido J."/>
        </authorList>
    </citation>
    <scope>NUCLEOTIDE SEQUENCE</scope>
</reference>
<keyword evidence="4" id="KW-0675">Receptor</keyword>
<dbReference type="EMBL" id="OW240921">
    <property type="protein sequence ID" value="CAH2318628.1"/>
    <property type="molecule type" value="Genomic_DNA"/>
</dbReference>
<dbReference type="SUPFAM" id="SSF48726">
    <property type="entry name" value="Immunoglobulin"/>
    <property type="match status" value="3"/>
</dbReference>
<sequence length="386" mass="44537">MQNEVIMPQREMNCSEWERRFILFIFQGWISLSFCEDWSFTFPESITVFTGSSVTIPCTFTSPKGYSDVHIIWYTYNVFSYIQVFNSKDPSAVLPKYRGRTFLVGNDTNSCSLRIDGVIENKYFYPGINDNINSLKLQRKKVFVIISDWIFVFPKFIQALNGSCVEIPCSFTYKKHNDDSNLIWFGYHLTHYPQIFNKRNPTFVESDYKGHTSLVGNRPNSCSLRIDNVQHNEQYFPGISSYLNSYTLNNQKIIRVKVTDSVFIPLIKGADYMQEGKTVSIFCTVLHTCSSSPPSLEWNKAGHPISVRHEDISGGYWTVQSEIRYSPSYQDHNTSLECTATFQNGKQLHQNTILHIRPSCQYTLIFGVTGATCFAMFLLNICLCWR</sequence>
<keyword evidence="2" id="KW-0812">Transmembrane</keyword>
<dbReference type="Proteomes" id="UP001295444">
    <property type="component" value="Chromosome 10"/>
</dbReference>
<dbReference type="InterPro" id="IPR007110">
    <property type="entry name" value="Ig-like_dom"/>
</dbReference>
<name>A0AAD1T3M4_PELCU</name>
<gene>
    <name evidence="4" type="ORF">PECUL_23A045911</name>
</gene>
<evidence type="ECO:0000313" key="5">
    <source>
        <dbReference type="Proteomes" id="UP001295444"/>
    </source>
</evidence>
<keyword evidence="5" id="KW-1185">Reference proteome</keyword>
<keyword evidence="2" id="KW-0472">Membrane</keyword>
<dbReference type="InterPro" id="IPR036179">
    <property type="entry name" value="Ig-like_dom_sf"/>
</dbReference>
<proteinExistence type="predicted"/>
<dbReference type="Pfam" id="PF08205">
    <property type="entry name" value="C2-set_2"/>
    <property type="match status" value="1"/>
</dbReference>
<dbReference type="InterPro" id="IPR013162">
    <property type="entry name" value="CD80_C2-set"/>
</dbReference>
<dbReference type="Gene3D" id="2.60.40.10">
    <property type="entry name" value="Immunoglobulins"/>
    <property type="match status" value="3"/>
</dbReference>
<evidence type="ECO:0000256" key="1">
    <source>
        <dbReference type="ARBA" id="ARBA00023157"/>
    </source>
</evidence>
<dbReference type="PROSITE" id="PS50835">
    <property type="entry name" value="IG_LIKE"/>
    <property type="match status" value="1"/>
</dbReference>
<evidence type="ECO:0000313" key="4">
    <source>
        <dbReference type="EMBL" id="CAH2318628.1"/>
    </source>
</evidence>
<evidence type="ECO:0000259" key="3">
    <source>
        <dbReference type="PROSITE" id="PS50835"/>
    </source>
</evidence>